<dbReference type="GO" id="GO:0050661">
    <property type="term" value="F:NADP binding"/>
    <property type="evidence" value="ECO:0007669"/>
    <property type="project" value="InterPro"/>
</dbReference>
<organism evidence="5 6">
    <name type="scientific">Mycobacterium colombiense CECT 3035</name>
    <dbReference type="NCBI Taxonomy" id="1041522"/>
    <lineage>
        <taxon>Bacteria</taxon>
        <taxon>Bacillati</taxon>
        <taxon>Actinomycetota</taxon>
        <taxon>Actinomycetes</taxon>
        <taxon>Mycobacteriales</taxon>
        <taxon>Mycobacteriaceae</taxon>
        <taxon>Mycobacterium</taxon>
        <taxon>Mycobacterium avium complex (MAC)</taxon>
    </lineage>
</organism>
<dbReference type="Gene3D" id="3.50.50.60">
    <property type="entry name" value="FAD/NAD(P)-binding domain"/>
    <property type="match status" value="2"/>
</dbReference>
<dbReference type="SUPFAM" id="SSF51905">
    <property type="entry name" value="FAD/NAD(P)-binding domain"/>
    <property type="match status" value="2"/>
</dbReference>
<keyword evidence="4" id="KW-0560">Oxidoreductase</keyword>
<name>J4TIP3_9MYCO</name>
<gene>
    <name evidence="5" type="ORF">MCOL_V204420</name>
</gene>
<evidence type="ECO:0000256" key="2">
    <source>
        <dbReference type="ARBA" id="ARBA00022630"/>
    </source>
</evidence>
<comment type="similarity">
    <text evidence="1">Belongs to the FAD-binding monooxygenase family.</text>
</comment>
<evidence type="ECO:0000256" key="4">
    <source>
        <dbReference type="ARBA" id="ARBA00023002"/>
    </source>
</evidence>
<dbReference type="PANTHER" id="PTHR42877:SF4">
    <property type="entry name" value="FAD_NAD(P)-BINDING DOMAIN-CONTAINING PROTEIN-RELATED"/>
    <property type="match status" value="1"/>
</dbReference>
<dbReference type="InterPro" id="IPR020946">
    <property type="entry name" value="Flavin_mOase-like"/>
</dbReference>
<dbReference type="EMBL" id="AFVW02000002">
    <property type="protein sequence ID" value="EJO89403.1"/>
    <property type="molecule type" value="Genomic_DNA"/>
</dbReference>
<dbReference type="RefSeq" id="WP_007769916.1">
    <property type="nucleotide sequence ID" value="NZ_AFVW02000002.1"/>
</dbReference>
<dbReference type="GeneID" id="31526308"/>
<dbReference type="eggNOG" id="COG2072">
    <property type="taxonomic scope" value="Bacteria"/>
</dbReference>
<keyword evidence="5" id="KW-0503">Monooxygenase</keyword>
<evidence type="ECO:0000313" key="6">
    <source>
        <dbReference type="Proteomes" id="UP000006455"/>
    </source>
</evidence>
<evidence type="ECO:0000256" key="1">
    <source>
        <dbReference type="ARBA" id="ARBA00010139"/>
    </source>
</evidence>
<dbReference type="AlphaFoldDB" id="J4TIP3"/>
<dbReference type="InterPro" id="IPR051209">
    <property type="entry name" value="FAD-bind_Monooxygenase_sf"/>
</dbReference>
<evidence type="ECO:0000313" key="5">
    <source>
        <dbReference type="EMBL" id="EJO89403.1"/>
    </source>
</evidence>
<accession>J4TIP3</accession>
<evidence type="ECO:0000256" key="3">
    <source>
        <dbReference type="ARBA" id="ARBA00022827"/>
    </source>
</evidence>
<dbReference type="GO" id="GO:0050660">
    <property type="term" value="F:flavin adenine dinucleotide binding"/>
    <property type="evidence" value="ECO:0007669"/>
    <property type="project" value="InterPro"/>
</dbReference>
<keyword evidence="3" id="KW-0274">FAD</keyword>
<comment type="caution">
    <text evidence="5">The sequence shown here is derived from an EMBL/GenBank/DDBJ whole genome shotgun (WGS) entry which is preliminary data.</text>
</comment>
<sequence length="501" mass="55136">MTISHHTTLRATRVAVVGSGFAGLGAAIALAEAGCAVTVFERAGDVGGVWRDNGYPGAACDVQSHVYSFSFAPNPNWDNMFARQSEIYTYLQRVAREYGVMERIRLNCPVKAARWDTDASLWRLTTTAGEFEAEHLVVATGALADPVIPVVPGIERFGGAVFHSARWDHTFDLRGKRIAVVGTGASAIQFVPAIQPQVAELTLFQRTAPWVMPRPDRPISPAKQRMYRAMPWTQRAARTRIYLQREMTVLGFRNPMLMKHAERTSLKHLRSQVSDPRLREKLTPDYRLGCKRILLSNDYWASLDQPNADVVTSGIREVTPDGVIDNDGVLHEVDAIIFGTGFQTSRLPLTDQIYGPGGATMAAVWGDSPRAYLGTSVAGFPNVYLMHGPNIGLGHNSVIAMFEAQIKYIVAAVRHSADHQIAELEPSAEAQQEFVDMADRLTDGSVWTSGGCDSWYLDATGRNSNLWPGTTVKYRVLTNRFRPQDHRQRSVAAVAGKAGAQ</sequence>
<dbReference type="STRING" id="1041522.GCA_002105755_02197"/>
<dbReference type="Proteomes" id="UP000006455">
    <property type="component" value="Unassembled WGS sequence"/>
</dbReference>
<dbReference type="PRINTS" id="PR00368">
    <property type="entry name" value="FADPNR"/>
</dbReference>
<dbReference type="PANTHER" id="PTHR42877">
    <property type="entry name" value="L-ORNITHINE N(5)-MONOOXYGENASE-RELATED"/>
    <property type="match status" value="1"/>
</dbReference>
<dbReference type="InterPro" id="IPR036188">
    <property type="entry name" value="FAD/NAD-bd_sf"/>
</dbReference>
<protein>
    <submittedName>
        <fullName evidence="5">Cyclohexanone monooxygenase</fullName>
    </submittedName>
</protein>
<dbReference type="PRINTS" id="PR00411">
    <property type="entry name" value="PNDRDTASEI"/>
</dbReference>
<dbReference type="Pfam" id="PF00743">
    <property type="entry name" value="FMO-like"/>
    <property type="match status" value="1"/>
</dbReference>
<reference evidence="5 6" key="1">
    <citation type="journal article" date="2011" name="J. Bacteriol.">
        <title>Genome sequence of the Mycobacterium colombiense type strain, CECT 3035.</title>
        <authorList>
            <person name="Gonzalez-Perez M."/>
            <person name="Murcia M.I."/>
            <person name="Landsman D."/>
            <person name="Jordan I.K."/>
            <person name="Marino-Ramirez L."/>
        </authorList>
    </citation>
    <scope>NUCLEOTIDE SEQUENCE [LARGE SCALE GENOMIC DNA]</scope>
    <source>
        <strain evidence="5 6">CECT 3035</strain>
    </source>
</reference>
<keyword evidence="2" id="KW-0285">Flavoprotein</keyword>
<proteinExistence type="inferred from homology"/>
<dbReference type="GO" id="GO:0004499">
    <property type="term" value="F:N,N-dimethylaniline monooxygenase activity"/>
    <property type="evidence" value="ECO:0007669"/>
    <property type="project" value="InterPro"/>
</dbReference>